<dbReference type="GO" id="GO:0006879">
    <property type="term" value="P:intracellular iron ion homeostasis"/>
    <property type="evidence" value="ECO:0007669"/>
    <property type="project" value="UniProtKB-KW"/>
</dbReference>
<keyword evidence="11" id="KW-1015">Disulfide bond</keyword>
<evidence type="ECO:0000256" key="16">
    <source>
        <dbReference type="SAM" id="SignalP"/>
    </source>
</evidence>
<feature type="domain" description="Ferritin-like diiron" evidence="17">
    <location>
        <begin position="35"/>
        <end position="196"/>
    </location>
</feature>
<name>A0A9Q0RZW4_9DIPT</name>
<evidence type="ECO:0000256" key="15">
    <source>
        <dbReference type="RuleBase" id="RU361145"/>
    </source>
</evidence>
<dbReference type="GO" id="GO:0005576">
    <property type="term" value="C:extracellular region"/>
    <property type="evidence" value="ECO:0007669"/>
    <property type="project" value="UniProtKB-SubCell"/>
</dbReference>
<evidence type="ECO:0000313" key="18">
    <source>
        <dbReference type="EMBL" id="KAJ6638383.1"/>
    </source>
</evidence>
<proteinExistence type="inferred from homology"/>
<evidence type="ECO:0000256" key="13">
    <source>
        <dbReference type="ARBA" id="ARBA00063343"/>
    </source>
</evidence>
<feature type="binding site" evidence="14">
    <location>
        <position position="87"/>
    </location>
    <ligand>
        <name>Fe cation</name>
        <dbReference type="ChEBI" id="CHEBI:24875"/>
        <label>1</label>
    </ligand>
</feature>
<feature type="signal peptide" evidence="16">
    <location>
        <begin position="1"/>
        <end position="19"/>
    </location>
</feature>
<dbReference type="EMBL" id="WJQU01000003">
    <property type="protein sequence ID" value="KAJ6638383.1"/>
    <property type="molecule type" value="Genomic_DNA"/>
</dbReference>
<dbReference type="GO" id="GO:0006826">
    <property type="term" value="P:iron ion transport"/>
    <property type="evidence" value="ECO:0007669"/>
    <property type="project" value="InterPro"/>
</dbReference>
<organism evidence="18 19">
    <name type="scientific">Pseudolycoriella hygida</name>
    <dbReference type="NCBI Taxonomy" id="35572"/>
    <lineage>
        <taxon>Eukaryota</taxon>
        <taxon>Metazoa</taxon>
        <taxon>Ecdysozoa</taxon>
        <taxon>Arthropoda</taxon>
        <taxon>Hexapoda</taxon>
        <taxon>Insecta</taxon>
        <taxon>Pterygota</taxon>
        <taxon>Neoptera</taxon>
        <taxon>Endopterygota</taxon>
        <taxon>Diptera</taxon>
        <taxon>Nematocera</taxon>
        <taxon>Sciaroidea</taxon>
        <taxon>Sciaridae</taxon>
        <taxon>Pseudolycoriella</taxon>
    </lineage>
</organism>
<evidence type="ECO:0000256" key="5">
    <source>
        <dbReference type="ARBA" id="ARBA00022525"/>
    </source>
</evidence>
<dbReference type="InterPro" id="IPR008331">
    <property type="entry name" value="Ferritin_DPS_dom"/>
</dbReference>
<dbReference type="OrthoDB" id="186462at2759"/>
<dbReference type="PANTHER" id="PTHR11431:SF43">
    <property type="entry name" value="FERRITIN"/>
    <property type="match status" value="1"/>
</dbReference>
<dbReference type="Proteomes" id="UP001151699">
    <property type="component" value="Chromosome X"/>
</dbReference>
<keyword evidence="9 14" id="KW-0408">Iron</keyword>
<evidence type="ECO:0000256" key="7">
    <source>
        <dbReference type="ARBA" id="ARBA00022729"/>
    </source>
</evidence>
<evidence type="ECO:0000256" key="10">
    <source>
        <dbReference type="ARBA" id="ARBA00023034"/>
    </source>
</evidence>
<comment type="similarity">
    <text evidence="3 15">Belongs to the ferritin family.</text>
</comment>
<evidence type="ECO:0000313" key="19">
    <source>
        <dbReference type="Proteomes" id="UP001151699"/>
    </source>
</evidence>
<dbReference type="Gene3D" id="1.20.1260.10">
    <property type="match status" value="1"/>
</dbReference>
<keyword evidence="6 14" id="KW-0479">Metal-binding</keyword>
<feature type="binding site" evidence="14">
    <location>
        <position position="141"/>
    </location>
    <ligand>
        <name>Fe cation</name>
        <dbReference type="ChEBI" id="CHEBI:24875"/>
        <label>1</label>
    </ligand>
</feature>
<evidence type="ECO:0000259" key="17">
    <source>
        <dbReference type="PROSITE" id="PS50905"/>
    </source>
</evidence>
<dbReference type="GO" id="GO:0008199">
    <property type="term" value="F:ferric iron binding"/>
    <property type="evidence" value="ECO:0007669"/>
    <property type="project" value="InterPro"/>
</dbReference>
<dbReference type="PANTHER" id="PTHR11431">
    <property type="entry name" value="FERRITIN"/>
    <property type="match status" value="1"/>
</dbReference>
<dbReference type="InterPro" id="IPR012347">
    <property type="entry name" value="Ferritin-like"/>
</dbReference>
<reference evidence="18" key="1">
    <citation type="submission" date="2022-07" db="EMBL/GenBank/DDBJ databases">
        <authorList>
            <person name="Trinca V."/>
            <person name="Uliana J.V.C."/>
            <person name="Torres T.T."/>
            <person name="Ward R.J."/>
            <person name="Monesi N."/>
        </authorList>
    </citation>
    <scope>NUCLEOTIDE SEQUENCE</scope>
    <source>
        <strain evidence="18">HSMRA1968</strain>
        <tissue evidence="18">Whole embryos</tissue>
    </source>
</reference>
<dbReference type="SUPFAM" id="SSF47240">
    <property type="entry name" value="Ferritin-like"/>
    <property type="match status" value="1"/>
</dbReference>
<dbReference type="PROSITE" id="PS50905">
    <property type="entry name" value="FERRITIN_LIKE"/>
    <property type="match status" value="1"/>
</dbReference>
<accession>A0A9Q0RZW4</accession>
<dbReference type="Pfam" id="PF00210">
    <property type="entry name" value="Ferritin"/>
    <property type="match status" value="1"/>
</dbReference>
<evidence type="ECO:0000256" key="12">
    <source>
        <dbReference type="ARBA" id="ARBA00047990"/>
    </source>
</evidence>
<feature type="binding site" evidence="14">
    <location>
        <position position="90"/>
    </location>
    <ligand>
        <name>Fe cation</name>
        <dbReference type="ChEBI" id="CHEBI:24875"/>
        <label>1</label>
    </ligand>
</feature>
<dbReference type="InterPro" id="IPR009040">
    <property type="entry name" value="Ferritin-like_diiron"/>
</dbReference>
<comment type="function">
    <text evidence="15">Stores iron in a soluble, non-toxic, readily available form. Important for iron homeostasis. Iron is taken up in the ferrous form and deposited as ferric hydroxides after oxidation.</text>
</comment>
<dbReference type="CDD" id="cd01056">
    <property type="entry name" value="Euk_Ferritin"/>
    <property type="match status" value="1"/>
</dbReference>
<evidence type="ECO:0000256" key="9">
    <source>
        <dbReference type="ARBA" id="ARBA00023004"/>
    </source>
</evidence>
<keyword evidence="10" id="KW-0333">Golgi apparatus</keyword>
<comment type="subcellular location">
    <subcellularLocation>
        <location evidence="1">Golgi apparatus</location>
    </subcellularLocation>
    <subcellularLocation>
        <location evidence="2">Secreted</location>
    </subcellularLocation>
</comment>
<keyword evidence="4 15" id="KW-0409">Iron storage</keyword>
<dbReference type="EC" id="1.16.3.1" evidence="15"/>
<feature type="binding site" evidence="14">
    <location>
        <position position="52"/>
    </location>
    <ligand>
        <name>Fe cation</name>
        <dbReference type="ChEBI" id="CHEBI:24875"/>
        <label>1</label>
    </ligand>
</feature>
<comment type="caution">
    <text evidence="18">The sequence shown here is derived from an EMBL/GenBank/DDBJ whole genome shotgun (WGS) entry which is preliminary data.</text>
</comment>
<comment type="catalytic activity">
    <reaction evidence="12 15">
        <text>4 Fe(2+) + O2 + 4 H(+) = 4 Fe(3+) + 2 H2O</text>
        <dbReference type="Rhea" id="RHEA:11148"/>
        <dbReference type="ChEBI" id="CHEBI:15377"/>
        <dbReference type="ChEBI" id="CHEBI:15378"/>
        <dbReference type="ChEBI" id="CHEBI:15379"/>
        <dbReference type="ChEBI" id="CHEBI:29033"/>
        <dbReference type="ChEBI" id="CHEBI:29034"/>
        <dbReference type="EC" id="1.16.3.1"/>
    </reaction>
</comment>
<dbReference type="GO" id="GO:0005794">
    <property type="term" value="C:Golgi apparatus"/>
    <property type="evidence" value="ECO:0007669"/>
    <property type="project" value="UniProtKB-SubCell"/>
</dbReference>
<evidence type="ECO:0000256" key="8">
    <source>
        <dbReference type="ARBA" id="ARBA00023002"/>
    </source>
</evidence>
<keyword evidence="7 16" id="KW-0732">Signal</keyword>
<dbReference type="GO" id="GO:0008198">
    <property type="term" value="F:ferrous iron binding"/>
    <property type="evidence" value="ECO:0007669"/>
    <property type="project" value="TreeGrafter"/>
</dbReference>
<protein>
    <recommendedName>
        <fullName evidence="15">Ferritin</fullName>
        <ecNumber evidence="15">1.16.3.1</ecNumber>
    </recommendedName>
</protein>
<evidence type="ECO:0000256" key="14">
    <source>
        <dbReference type="PIRSR" id="PIRSR601519-1"/>
    </source>
</evidence>
<keyword evidence="19" id="KW-1185">Reference proteome</keyword>
<feature type="chain" id="PRO_5040281218" description="Ferritin" evidence="16">
    <location>
        <begin position="20"/>
        <end position="214"/>
    </location>
</feature>
<gene>
    <name evidence="18" type="primary">FERH_1</name>
    <name evidence="18" type="ORF">Bhyg_11118</name>
</gene>
<dbReference type="GO" id="GO:0004322">
    <property type="term" value="F:ferroxidase activity"/>
    <property type="evidence" value="ECO:0007669"/>
    <property type="project" value="UniProtKB-EC"/>
</dbReference>
<feature type="binding site" evidence="14">
    <location>
        <position position="178"/>
    </location>
    <ligand>
        <name>Fe cation</name>
        <dbReference type="ChEBI" id="CHEBI:24875"/>
        <label>1</label>
    </ligand>
</feature>
<sequence length="214" mass="23880">MKPIFIAILVICAAGSSYGKLRCDVGSSNVATEWLDMTAGCIDKVRHQIQTEINASMMYLAMAAHFSQDTVNRPGFAEFFFHSASEEREHAMKLIEYLLMRGEFKTSADYAAVGELMQVNVPVLPPLVSGVAALEQALKAETFVTKSIKDVIETCERDNDKNDYHLVDYLTAEFLDEQYKGQRDLAGKISTLQKMMKTESSAALGEFLFDKQLL</sequence>
<dbReference type="InterPro" id="IPR009078">
    <property type="entry name" value="Ferritin-like_SF"/>
</dbReference>
<dbReference type="InterPro" id="IPR001519">
    <property type="entry name" value="Ferritin"/>
</dbReference>
<keyword evidence="8 15" id="KW-0560">Oxidoreductase</keyword>
<keyword evidence="5" id="KW-0964">Secreted</keyword>
<evidence type="ECO:0000256" key="3">
    <source>
        <dbReference type="ARBA" id="ARBA00007513"/>
    </source>
</evidence>
<evidence type="ECO:0000256" key="4">
    <source>
        <dbReference type="ARBA" id="ARBA00022434"/>
    </source>
</evidence>
<comment type="subunit">
    <text evidence="13">Oligomer of 12 light (L) chains and 12 heavy (H) chains; L and H chains are disulfide-linked. The functional molecule forms a roughly spherical shell with a diameter of 12 nm and contains a central cavity into which the insoluble ferric iron core is deposited.</text>
</comment>
<evidence type="ECO:0000256" key="6">
    <source>
        <dbReference type="ARBA" id="ARBA00022723"/>
    </source>
</evidence>
<dbReference type="AlphaFoldDB" id="A0A9Q0RZW4"/>
<evidence type="ECO:0000256" key="2">
    <source>
        <dbReference type="ARBA" id="ARBA00004613"/>
    </source>
</evidence>
<evidence type="ECO:0000256" key="11">
    <source>
        <dbReference type="ARBA" id="ARBA00023157"/>
    </source>
</evidence>
<evidence type="ECO:0000256" key="1">
    <source>
        <dbReference type="ARBA" id="ARBA00004555"/>
    </source>
</evidence>
<dbReference type="FunFam" id="1.20.1260.10:FF:000017">
    <property type="entry name" value="Ferritin"/>
    <property type="match status" value="1"/>
</dbReference>